<evidence type="ECO:0000313" key="1">
    <source>
        <dbReference type="EMBL" id="WOK06020.1"/>
    </source>
</evidence>
<proteinExistence type="predicted"/>
<reference evidence="1 2" key="1">
    <citation type="journal article" date="2023" name="Microbiol. Resour. Announc.">
        <title>Complete Genome Sequence of Imperialibacter roseus strain P4T.</title>
        <authorList>
            <person name="Tizabi D.R."/>
            <person name="Bachvaroff T."/>
            <person name="Hill R.T."/>
        </authorList>
    </citation>
    <scope>NUCLEOTIDE SEQUENCE [LARGE SCALE GENOMIC DNA]</scope>
    <source>
        <strain evidence="1 2">P4T</strain>
    </source>
</reference>
<name>A0ABZ0INU3_9BACT</name>
<gene>
    <name evidence="1" type="ORF">RT717_23370</name>
</gene>
<protein>
    <submittedName>
        <fullName evidence="1">Uncharacterized protein</fullName>
    </submittedName>
</protein>
<dbReference type="RefSeq" id="WP_317488760.1">
    <property type="nucleotide sequence ID" value="NZ_CP136051.1"/>
</dbReference>
<dbReference type="Proteomes" id="UP001302349">
    <property type="component" value="Chromosome"/>
</dbReference>
<sequence length="519" mass="61570">MEELVKLIEIAKKKGQRSIQLVNQNFRKKEISKDNQLYEGIITGEFLNDDDAATKMFDTDPGNRNYRNAKTKLKQRLLNHLYFLDYDKDIYTLHNKMSYECLHTLHQTKILFMEGSSEIGIRLIPQLIRATTEFEFHEIKIEALIILRNEYAHMGKLTPYLETQAEIDVVTNTLKITRQCEELYFSTLVNINKSVSAQQRVIDAIPKTIKQIDEAAKQLKSNRLDVLSYKLKLLYNQLTWKFKENLTICTDIEKKYLNKHNHEVEVDLSKNQISLIKIYCYYNTGDVENGKAYATKALSLFKNGSPEWFDFMEYYFLLLMKGEMYKDAGKAFRAIRTNKNYVHLDEVDKDRWLIYRAFLVFVNDEKLLKWGFDLEEFLNKVPDYSKDMNNYAVGTLVIQFLYLLRDAEVIKLKAVLQELEKYNSEHLDKRTNYRNSIFIRLISMVTENEFSHDAIKDRGKVYFSKLKRTKIPCEIKVDLEVIPYEILWSYILKILSSNKFYVHYRFYDIHFKQMAEQAK</sequence>
<evidence type="ECO:0000313" key="2">
    <source>
        <dbReference type="Proteomes" id="UP001302349"/>
    </source>
</evidence>
<dbReference type="EMBL" id="CP136051">
    <property type="protein sequence ID" value="WOK06020.1"/>
    <property type="molecule type" value="Genomic_DNA"/>
</dbReference>
<accession>A0ABZ0INU3</accession>
<organism evidence="1 2">
    <name type="scientific">Imperialibacter roseus</name>
    <dbReference type="NCBI Taxonomy" id="1324217"/>
    <lineage>
        <taxon>Bacteria</taxon>
        <taxon>Pseudomonadati</taxon>
        <taxon>Bacteroidota</taxon>
        <taxon>Cytophagia</taxon>
        <taxon>Cytophagales</taxon>
        <taxon>Flammeovirgaceae</taxon>
        <taxon>Imperialibacter</taxon>
    </lineage>
</organism>
<keyword evidence="2" id="KW-1185">Reference proteome</keyword>